<evidence type="ECO:0000256" key="5">
    <source>
        <dbReference type="ARBA" id="ARBA00022618"/>
    </source>
</evidence>
<dbReference type="GO" id="GO:0048471">
    <property type="term" value="C:perinuclear region of cytoplasm"/>
    <property type="evidence" value="ECO:0007669"/>
    <property type="project" value="UniProtKB-SubCell"/>
</dbReference>
<dbReference type="WBParaSite" id="TCNE_0000695201-mRNA-1">
    <property type="protein sequence ID" value="TCNE_0000695201-mRNA-1"/>
    <property type="gene ID" value="TCNE_0000695201"/>
</dbReference>
<dbReference type="Pfam" id="PF10221">
    <property type="entry name" value="Mat89Bb"/>
    <property type="match status" value="1"/>
</dbReference>
<evidence type="ECO:0000256" key="11">
    <source>
        <dbReference type="ARBA" id="ARBA00061603"/>
    </source>
</evidence>
<dbReference type="GO" id="GO:0051301">
    <property type="term" value="P:cell division"/>
    <property type="evidence" value="ECO:0007669"/>
    <property type="project" value="UniProtKB-KW"/>
</dbReference>
<dbReference type="PANTHER" id="PTHR12955:SF1">
    <property type="entry name" value="INTEGRATOR COMPLEX SUBUNIT 13"/>
    <property type="match status" value="1"/>
</dbReference>
<dbReference type="GO" id="GO:0007346">
    <property type="term" value="P:regulation of mitotic cell cycle"/>
    <property type="evidence" value="ECO:0007669"/>
    <property type="project" value="TreeGrafter"/>
</dbReference>
<comment type="similarity">
    <text evidence="11">Belongs to the Integrator subunit 13 family.</text>
</comment>
<evidence type="ECO:0000256" key="1">
    <source>
        <dbReference type="ARBA" id="ARBA00004123"/>
    </source>
</evidence>
<dbReference type="GO" id="GO:0051642">
    <property type="term" value="P:centrosome localization"/>
    <property type="evidence" value="ECO:0007669"/>
    <property type="project" value="TreeGrafter"/>
</dbReference>
<evidence type="ECO:0000256" key="8">
    <source>
        <dbReference type="ARBA" id="ARBA00023306"/>
    </source>
</evidence>
<dbReference type="PANTHER" id="PTHR12955">
    <property type="entry name" value="SARCOMA ANTIGEN NY-SAR-95-RELATED"/>
    <property type="match status" value="1"/>
</dbReference>
<proteinExistence type="inferred from homology"/>
<evidence type="ECO:0000256" key="10">
    <source>
        <dbReference type="ARBA" id="ARBA00032585"/>
    </source>
</evidence>
<evidence type="ECO:0000256" key="12">
    <source>
        <dbReference type="ARBA" id="ARBA00065185"/>
    </source>
</evidence>
<keyword evidence="15" id="KW-1185">Reference proteome</keyword>
<evidence type="ECO:0000256" key="3">
    <source>
        <dbReference type="ARBA" id="ARBA00020501"/>
    </source>
</evidence>
<feature type="region of interest" description="Disordered" evidence="13">
    <location>
        <begin position="725"/>
        <end position="755"/>
    </location>
</feature>
<evidence type="ECO:0000256" key="9">
    <source>
        <dbReference type="ARBA" id="ARBA00030658"/>
    </source>
</evidence>
<keyword evidence="4" id="KW-0963">Cytoplasm</keyword>
<comment type="subcellular location">
    <subcellularLocation>
        <location evidence="2">Cytoplasm</location>
        <location evidence="2">Perinuclear region</location>
    </subcellularLocation>
    <subcellularLocation>
        <location evidence="1">Nucleus</location>
    </subcellularLocation>
</comment>
<feature type="compositionally biased region" description="Polar residues" evidence="13">
    <location>
        <begin position="725"/>
        <end position="737"/>
    </location>
</feature>
<evidence type="ECO:0000313" key="14">
    <source>
        <dbReference type="EMBL" id="VDM38273.1"/>
    </source>
</evidence>
<reference evidence="14 15" key="2">
    <citation type="submission" date="2018-11" db="EMBL/GenBank/DDBJ databases">
        <authorList>
            <consortium name="Pathogen Informatics"/>
        </authorList>
    </citation>
    <scope>NUCLEOTIDE SEQUENCE [LARGE SCALE GENOMIC DNA]</scope>
</reference>
<organism evidence="15 16">
    <name type="scientific">Toxocara canis</name>
    <name type="common">Canine roundworm</name>
    <dbReference type="NCBI Taxonomy" id="6265"/>
    <lineage>
        <taxon>Eukaryota</taxon>
        <taxon>Metazoa</taxon>
        <taxon>Ecdysozoa</taxon>
        <taxon>Nematoda</taxon>
        <taxon>Chromadorea</taxon>
        <taxon>Rhabditida</taxon>
        <taxon>Spirurina</taxon>
        <taxon>Ascaridomorpha</taxon>
        <taxon>Ascaridoidea</taxon>
        <taxon>Toxocaridae</taxon>
        <taxon>Toxocara</taxon>
    </lineage>
</organism>
<sequence>MPLPSGNSVVSDHVDLLSALWAMDEATVPRNVVIGPDHKTVVVLDHSPSFSASSKNRMQVMLKDSATGQLRVGVSVEKTLWTCAAECALELRRIVDEIYPDGSRLMRFVISDFVARFLTPSWGSELIEQDKLLSSLSGCEVPDANADALSCSIINGISMAVEAISELSELQKKHRCIFERCDEASRAVGCSGAFTTVAGKGETIKCRTNEAVEKFKLERTAEKTALRNTRLSYMKRRFGRALHDWFTKDDEIGKKWAPNIGSVVVFTTINSDEEASMIVKHVTEEITSRNKIISALDGDKNFALISHVHLYVVSLHPVGSINNDTMPFSRKPLTKVNEYVSCSVVRSEVNEALASVVHGVLLEHYQLASTTVTSIPMKEEAQQGQSANYDVEIFHPRRSHRLLEERGIIGAESKLRCRSASGAYDTVKLAWSTPNAKTKWDQFAHTVSALPISPASIHSRPSVCLTSYLLANRNVMLEVLTHDVHPPCTVTPNVGQKLVSHLLMCHAGRIYLHTVFIGEHPVLNDTELANKVKLTKASAMRVADLATLMKESQLCYPSSEEGNDSFYHNTRCHISAANLQTSYNEKARKHLRRVTRYWPIRLCDSFIYNIPKRFEPLLSLVHKSELSTGDVSKCRECICALIASKDSKEPLTAKTIRCNKLKNPGNKDEQLRVACDEILNHLYNYVNHSERHLEVFNMFLQISGLDRATNMSITDVSLNEQTNSYVSTTQSTRSAGSASPAESYRSMSRSNSPLPKKARKAIHMWSSDEVVNVAEFFSERYQREYWSKWRDFVGREQAGSKPALLYPNLDLNKAPRKGETEPV</sequence>
<gene>
    <name evidence="14" type="ORF">TCNE_LOCUS6952</name>
</gene>
<name>A0A183UEN2_TOXCA</name>
<evidence type="ECO:0000313" key="15">
    <source>
        <dbReference type="Proteomes" id="UP000050794"/>
    </source>
</evidence>
<evidence type="ECO:0000256" key="7">
    <source>
        <dbReference type="ARBA" id="ARBA00023242"/>
    </source>
</evidence>
<dbReference type="InterPro" id="IPR019355">
    <property type="entry name" value="Cell_cycle_regulator_Mat89Bb"/>
</dbReference>
<dbReference type="EMBL" id="UYWY01019585">
    <property type="protein sequence ID" value="VDM38273.1"/>
    <property type="molecule type" value="Genomic_DNA"/>
</dbReference>
<reference evidence="16" key="1">
    <citation type="submission" date="2016-06" db="UniProtKB">
        <authorList>
            <consortium name="WormBaseParasite"/>
        </authorList>
    </citation>
    <scope>IDENTIFICATION</scope>
</reference>
<dbReference type="GO" id="GO:0032039">
    <property type="term" value="C:integrator complex"/>
    <property type="evidence" value="ECO:0007669"/>
    <property type="project" value="TreeGrafter"/>
</dbReference>
<evidence type="ECO:0000256" key="2">
    <source>
        <dbReference type="ARBA" id="ARBA00004556"/>
    </source>
</evidence>
<evidence type="ECO:0000256" key="6">
    <source>
        <dbReference type="ARBA" id="ARBA00022776"/>
    </source>
</evidence>
<evidence type="ECO:0000313" key="16">
    <source>
        <dbReference type="WBParaSite" id="TCNE_0000695201-mRNA-1"/>
    </source>
</evidence>
<comment type="subunit">
    <text evidence="12">Belongs to the multiprotein complex Integrator, at least composed of IntS1, IntS2, IntS3, IntS4, omd/IntS5, IntS6, defl/IntS7, IntS8, IntS9, IntS10, IntS11, IntS12, asun/IntS13, IntS14 and IntS15. The core complex associates with protein phosphatase 2A subunits mts/PP2A and Pp2A-29B, to form the Integrator-PP2A (INTAC) complex.</text>
</comment>
<keyword evidence="7" id="KW-0539">Nucleus</keyword>
<keyword evidence="6" id="KW-0498">Mitosis</keyword>
<dbReference type="AlphaFoldDB" id="A0A183UEN2"/>
<dbReference type="Proteomes" id="UP000050794">
    <property type="component" value="Unassembled WGS sequence"/>
</dbReference>
<keyword evidence="8" id="KW-0131">Cell cycle</keyword>
<evidence type="ECO:0000256" key="13">
    <source>
        <dbReference type="SAM" id="MobiDB-lite"/>
    </source>
</evidence>
<protein>
    <recommendedName>
        <fullName evidence="3">Protein asunder</fullName>
    </recommendedName>
    <alternativeName>
        <fullName evidence="10">Cell cycle regulator Mat89Bb</fullName>
    </alternativeName>
    <alternativeName>
        <fullName evidence="9">Set apart in position or space protein</fullName>
    </alternativeName>
</protein>
<evidence type="ECO:0000256" key="4">
    <source>
        <dbReference type="ARBA" id="ARBA00022490"/>
    </source>
</evidence>
<accession>A0A183UEN2</accession>
<keyword evidence="5" id="KW-0132">Cell division</keyword>